<dbReference type="GO" id="GO:0004674">
    <property type="term" value="F:protein serine/threonine kinase activity"/>
    <property type="evidence" value="ECO:0007669"/>
    <property type="project" value="UniProtKB-KW"/>
</dbReference>
<keyword evidence="5 6" id="KW-0067">ATP-binding</keyword>
<keyword evidence="2" id="KW-0808">Transferase</keyword>
<evidence type="ECO:0000313" key="9">
    <source>
        <dbReference type="EMBL" id="KAG7662766.1"/>
    </source>
</evidence>
<dbReference type="GO" id="GO:0030447">
    <property type="term" value="P:filamentous growth"/>
    <property type="evidence" value="ECO:0007669"/>
    <property type="project" value="UniProtKB-ARBA"/>
</dbReference>
<dbReference type="PANTHER" id="PTHR45646">
    <property type="entry name" value="SERINE/THREONINE-PROTEIN KINASE DOA-RELATED"/>
    <property type="match status" value="1"/>
</dbReference>
<proteinExistence type="predicted"/>
<name>A0A8J5QD50_9ASCO</name>
<comment type="caution">
    <text evidence="9">The sequence shown here is derived from an EMBL/GenBank/DDBJ whole genome shotgun (WGS) entry which is preliminary data.</text>
</comment>
<dbReference type="Pfam" id="PF00069">
    <property type="entry name" value="Pkinase"/>
    <property type="match status" value="1"/>
</dbReference>
<dbReference type="GeneID" id="73470489"/>
<reference evidence="9 10" key="1">
    <citation type="journal article" date="2021" name="DNA Res.">
        <title>Genome analysis of Candida subhashii reveals its hybrid nature and dual mitochondrial genome conformations.</title>
        <authorList>
            <person name="Mixao V."/>
            <person name="Hegedusova E."/>
            <person name="Saus E."/>
            <person name="Pryszcz L.P."/>
            <person name="Cillingova A."/>
            <person name="Nosek J."/>
            <person name="Gabaldon T."/>
        </authorList>
    </citation>
    <scope>NUCLEOTIDE SEQUENCE [LARGE SCALE GENOMIC DNA]</scope>
    <source>
        <strain evidence="9 10">CBS 10753</strain>
    </source>
</reference>
<feature type="region of interest" description="Disordered" evidence="7">
    <location>
        <begin position="583"/>
        <end position="602"/>
    </location>
</feature>
<evidence type="ECO:0000256" key="5">
    <source>
        <dbReference type="ARBA" id="ARBA00022840"/>
    </source>
</evidence>
<organism evidence="9 10">
    <name type="scientific">[Candida] subhashii</name>
    <dbReference type="NCBI Taxonomy" id="561895"/>
    <lineage>
        <taxon>Eukaryota</taxon>
        <taxon>Fungi</taxon>
        <taxon>Dikarya</taxon>
        <taxon>Ascomycota</taxon>
        <taxon>Saccharomycotina</taxon>
        <taxon>Pichiomycetes</taxon>
        <taxon>Debaryomycetaceae</taxon>
        <taxon>Spathaspora</taxon>
    </lineage>
</organism>
<keyword evidence="1" id="KW-0723">Serine/threonine-protein kinase</keyword>
<evidence type="ECO:0000256" key="4">
    <source>
        <dbReference type="ARBA" id="ARBA00022777"/>
    </source>
</evidence>
<dbReference type="InterPro" id="IPR000719">
    <property type="entry name" value="Prot_kinase_dom"/>
</dbReference>
<gene>
    <name evidence="9" type="ORF">J8A68_003689</name>
</gene>
<dbReference type="PROSITE" id="PS50011">
    <property type="entry name" value="PROTEIN_KINASE_DOM"/>
    <property type="match status" value="1"/>
</dbReference>
<evidence type="ECO:0000256" key="1">
    <source>
        <dbReference type="ARBA" id="ARBA00022527"/>
    </source>
</evidence>
<keyword evidence="10" id="KW-1185">Reference proteome</keyword>
<dbReference type="PROSITE" id="PS00108">
    <property type="entry name" value="PROTEIN_KINASE_ST"/>
    <property type="match status" value="1"/>
</dbReference>
<dbReference type="OrthoDB" id="283111at2759"/>
<keyword evidence="3 6" id="KW-0547">Nucleotide-binding</keyword>
<keyword evidence="4" id="KW-0418">Kinase</keyword>
<dbReference type="RefSeq" id="XP_049262999.1">
    <property type="nucleotide sequence ID" value="XM_049407569.1"/>
</dbReference>
<feature type="compositionally biased region" description="Polar residues" evidence="7">
    <location>
        <begin position="113"/>
        <end position="125"/>
    </location>
</feature>
<dbReference type="InterPro" id="IPR008271">
    <property type="entry name" value="Ser/Thr_kinase_AS"/>
</dbReference>
<dbReference type="Proteomes" id="UP000694255">
    <property type="component" value="Unassembled WGS sequence"/>
</dbReference>
<dbReference type="GO" id="GO:0005524">
    <property type="term" value="F:ATP binding"/>
    <property type="evidence" value="ECO:0007669"/>
    <property type="project" value="UniProtKB-UniRule"/>
</dbReference>
<dbReference type="PANTHER" id="PTHR45646:SF11">
    <property type="entry name" value="SERINE_THREONINE-PROTEIN KINASE DOA"/>
    <property type="match status" value="1"/>
</dbReference>
<dbReference type="GO" id="GO:0043484">
    <property type="term" value="P:regulation of RNA splicing"/>
    <property type="evidence" value="ECO:0007669"/>
    <property type="project" value="TreeGrafter"/>
</dbReference>
<evidence type="ECO:0000256" key="7">
    <source>
        <dbReference type="SAM" id="MobiDB-lite"/>
    </source>
</evidence>
<evidence type="ECO:0000256" key="6">
    <source>
        <dbReference type="PROSITE-ProRule" id="PRU10141"/>
    </source>
</evidence>
<feature type="region of interest" description="Disordered" evidence="7">
    <location>
        <begin position="113"/>
        <end position="138"/>
    </location>
</feature>
<feature type="binding site" evidence="6">
    <location>
        <position position="331"/>
    </location>
    <ligand>
        <name>ATP</name>
        <dbReference type="ChEBI" id="CHEBI:30616"/>
    </ligand>
</feature>
<feature type="compositionally biased region" description="Low complexity" evidence="7">
    <location>
        <begin position="66"/>
        <end position="79"/>
    </location>
</feature>
<protein>
    <submittedName>
        <fullName evidence="9">LKH1</fullName>
    </submittedName>
</protein>
<accession>A0A8J5QD50</accession>
<dbReference type="InterPro" id="IPR051175">
    <property type="entry name" value="CLK_kinases"/>
</dbReference>
<dbReference type="InterPro" id="IPR017441">
    <property type="entry name" value="Protein_kinase_ATP_BS"/>
</dbReference>
<evidence type="ECO:0000256" key="2">
    <source>
        <dbReference type="ARBA" id="ARBA00022679"/>
    </source>
</evidence>
<evidence type="ECO:0000256" key="3">
    <source>
        <dbReference type="ARBA" id="ARBA00022741"/>
    </source>
</evidence>
<evidence type="ECO:0000259" key="8">
    <source>
        <dbReference type="PROSITE" id="PS50011"/>
    </source>
</evidence>
<dbReference type="SMART" id="SM00220">
    <property type="entry name" value="S_TKc"/>
    <property type="match status" value="1"/>
</dbReference>
<feature type="region of interest" description="Disordered" evidence="7">
    <location>
        <begin position="66"/>
        <end position="88"/>
    </location>
</feature>
<dbReference type="PROSITE" id="PS00107">
    <property type="entry name" value="PROTEIN_KINASE_ATP"/>
    <property type="match status" value="1"/>
</dbReference>
<sequence>MSSLISNRKRPRGFSETFEAAAAAKSHMNGSSTTTATTTADAVRAANLIDTQAKTLHLNFDPNISESSLSSNSMNSSPPLYHQQSNQQHFRSYISSDTINGTESTMNTSILFPNSYGSSSSSTLRQRPRYSKTRNSFSNPFLSTAEADEQALIADEEEYDDDELIMEVPDDENDDDEDLIILEERDLVPKTKRYNSDSSLIFDQDALVAYNMFNVNNSLNQQQSWYETTSTIPIKKQRTNSLPQLPQVKCFYNKIPNNYILQTPKLGNIKTNIIPHQSNLPPCDDENGHYIIKVNEPFANRFIIIKLLGQGTFGKVVQCYDKVNREHVAIKIIRNIQKYRDAAKIELRILSTLKKFDNKNINHCIHLRECFDFRGHICIVTDLLKISLYDFLENNKFISFPGSHIQAISKQLIRSVTFLHDLNLIHTDLKPENILLHDDSFVRKTLISSTIIASFINLGSHSNKKVPKYSKILKNPLIQIIDFGSAIFNDEYHSSIVSTRHYRAPEIVLGTGWSFPCDMWSVGCILVELLIGEPLFKTHDNLEHLAMIEKVCGYRIDKSMVKLSKEKENECGLEYFTKEFVTDDDEDDDENSSESDEDDDDDLIIDNETTYENSLTLIFPSNTTPQKFINSVQELSRIDLFISSRLGLDINFDYSLSMNYEKNKHIINFGNFTFWWFFIDLLKKLFVINPEDRMTAIDALNHPWFNLGIEDEGTL</sequence>
<dbReference type="AlphaFoldDB" id="A0A8J5QD50"/>
<dbReference type="CDD" id="cd14134">
    <property type="entry name" value="PKc_CLK"/>
    <property type="match status" value="1"/>
</dbReference>
<feature type="domain" description="Protein kinase" evidence="8">
    <location>
        <begin position="302"/>
        <end position="705"/>
    </location>
</feature>
<evidence type="ECO:0000313" key="10">
    <source>
        <dbReference type="Proteomes" id="UP000694255"/>
    </source>
</evidence>
<dbReference type="EMBL" id="JAGSYN010000162">
    <property type="protein sequence ID" value="KAG7662766.1"/>
    <property type="molecule type" value="Genomic_DNA"/>
</dbReference>
<dbReference type="GO" id="GO:0005634">
    <property type="term" value="C:nucleus"/>
    <property type="evidence" value="ECO:0007669"/>
    <property type="project" value="TreeGrafter"/>
</dbReference>